<reference evidence="5" key="1">
    <citation type="submission" date="2021-02" db="EMBL/GenBank/DDBJ databases">
        <authorList>
            <person name="Nowell W R."/>
        </authorList>
    </citation>
    <scope>NUCLEOTIDE SEQUENCE</scope>
</reference>
<dbReference type="InterPro" id="IPR011021">
    <property type="entry name" value="Arrestin-like_N"/>
</dbReference>
<dbReference type="GO" id="GO:0015031">
    <property type="term" value="P:protein transport"/>
    <property type="evidence" value="ECO:0007669"/>
    <property type="project" value="TreeGrafter"/>
</dbReference>
<evidence type="ECO:0008006" key="7">
    <source>
        <dbReference type="Google" id="ProtNLM"/>
    </source>
</evidence>
<dbReference type="InterPro" id="IPR014752">
    <property type="entry name" value="Arrestin-like_C"/>
</dbReference>
<organism evidence="5 6">
    <name type="scientific">Adineta steineri</name>
    <dbReference type="NCBI Taxonomy" id="433720"/>
    <lineage>
        <taxon>Eukaryota</taxon>
        <taxon>Metazoa</taxon>
        <taxon>Spiralia</taxon>
        <taxon>Gnathifera</taxon>
        <taxon>Rotifera</taxon>
        <taxon>Eurotatoria</taxon>
        <taxon>Bdelloidea</taxon>
        <taxon>Adinetida</taxon>
        <taxon>Adinetidae</taxon>
        <taxon>Adineta</taxon>
    </lineage>
</organism>
<dbReference type="SUPFAM" id="SSF81296">
    <property type="entry name" value="E set domains"/>
    <property type="match status" value="1"/>
</dbReference>
<dbReference type="PANTHER" id="PTHR11188:SF17">
    <property type="entry name" value="FI21816P1"/>
    <property type="match status" value="1"/>
</dbReference>
<dbReference type="AlphaFoldDB" id="A0A818N5C8"/>
<feature type="domain" description="Arrestin-like N-terminal" evidence="2">
    <location>
        <begin position="18"/>
        <end position="145"/>
    </location>
</feature>
<dbReference type="Gene3D" id="2.60.40.640">
    <property type="match status" value="2"/>
</dbReference>
<comment type="similarity">
    <text evidence="1">Belongs to the arrestin family.</text>
</comment>
<protein>
    <recommendedName>
        <fullName evidence="7">Arrestin C-terminal-like domain-containing protein</fullName>
    </recommendedName>
</protein>
<proteinExistence type="inferred from homology"/>
<gene>
    <name evidence="4" type="ORF">IZO911_LOCUS8965</name>
    <name evidence="5" type="ORF">KXQ929_LOCUS5112</name>
</gene>
<dbReference type="Proteomes" id="UP000663868">
    <property type="component" value="Unassembled WGS sequence"/>
</dbReference>
<dbReference type="GO" id="GO:0005737">
    <property type="term" value="C:cytoplasm"/>
    <property type="evidence" value="ECO:0007669"/>
    <property type="project" value="TreeGrafter"/>
</dbReference>
<dbReference type="PANTHER" id="PTHR11188">
    <property type="entry name" value="ARRESTIN DOMAIN CONTAINING PROTEIN"/>
    <property type="match status" value="1"/>
</dbReference>
<comment type="caution">
    <text evidence="5">The sequence shown here is derived from an EMBL/GenBank/DDBJ whole genome shotgun (WGS) entry which is preliminary data.</text>
</comment>
<dbReference type="InterPro" id="IPR050357">
    <property type="entry name" value="Arrestin_domain-protein"/>
</dbReference>
<evidence type="ECO:0000313" key="6">
    <source>
        <dbReference type="Proteomes" id="UP000663868"/>
    </source>
</evidence>
<dbReference type="Proteomes" id="UP000663860">
    <property type="component" value="Unassembled WGS sequence"/>
</dbReference>
<dbReference type="EMBL" id="CAJNOE010000062">
    <property type="protein sequence ID" value="CAF0839168.1"/>
    <property type="molecule type" value="Genomic_DNA"/>
</dbReference>
<dbReference type="EMBL" id="CAJOBB010000184">
    <property type="protein sequence ID" value="CAF3600599.1"/>
    <property type="molecule type" value="Genomic_DNA"/>
</dbReference>
<dbReference type="InterPro" id="IPR011022">
    <property type="entry name" value="Arrestin_C-like"/>
</dbReference>
<feature type="domain" description="Arrestin C-terminal-like" evidence="3">
    <location>
        <begin position="196"/>
        <end position="307"/>
    </location>
</feature>
<accession>A0A818N5C8</accession>
<sequence>MGLNSTKSALTNAEYSLTLSSPNDFYRNLSTIQGEFHLNVRSKLRIEKEIRIDLIGQLLENKKYASRSNRNSSQFNNTPNNNNNNNIFLTYSCSLITSHENGTARTIKHQQVNYPFRIPLGSNLPPSCEFKEFCVVYYLEIYHDGRLLPNTHKRITIAPQTPQIIVPLPCKVTGSGDVTMICSLPKSFYSGRDCPVVPMSMSITNPKQKQIKAVTAQLMQTVSLNGIKRENEIFTALLNEIAENTKENEVNTKCELVLPANLSPTYVPNETGQPDNVPSIAITYEFRITAQMKGATTPNIRLSVPIGIE</sequence>
<dbReference type="Pfam" id="PF00339">
    <property type="entry name" value="Arrestin_N"/>
    <property type="match status" value="1"/>
</dbReference>
<evidence type="ECO:0000259" key="3">
    <source>
        <dbReference type="Pfam" id="PF02752"/>
    </source>
</evidence>
<evidence type="ECO:0000313" key="4">
    <source>
        <dbReference type="EMBL" id="CAF0839168.1"/>
    </source>
</evidence>
<dbReference type="Pfam" id="PF02752">
    <property type="entry name" value="Arrestin_C"/>
    <property type="match status" value="1"/>
</dbReference>
<dbReference type="InterPro" id="IPR014756">
    <property type="entry name" value="Ig_E-set"/>
</dbReference>
<evidence type="ECO:0000259" key="2">
    <source>
        <dbReference type="Pfam" id="PF00339"/>
    </source>
</evidence>
<evidence type="ECO:0000313" key="5">
    <source>
        <dbReference type="EMBL" id="CAF3600599.1"/>
    </source>
</evidence>
<evidence type="ECO:0000256" key="1">
    <source>
        <dbReference type="ARBA" id="ARBA00005298"/>
    </source>
</evidence>
<name>A0A818N5C8_9BILA</name>